<dbReference type="SUPFAM" id="SSF53850">
    <property type="entry name" value="Periplasmic binding protein-like II"/>
    <property type="match status" value="1"/>
</dbReference>
<keyword evidence="4" id="KW-1185">Reference proteome</keyword>
<dbReference type="RefSeq" id="WP_110323068.1">
    <property type="nucleotide sequence ID" value="NZ_JAQETU010000018.1"/>
</dbReference>
<evidence type="ECO:0000256" key="2">
    <source>
        <dbReference type="SAM" id="SignalP"/>
    </source>
</evidence>
<dbReference type="GeneID" id="86061626"/>
<feature type="chain" id="PRO_5016041993" evidence="2">
    <location>
        <begin position="27"/>
        <end position="545"/>
    </location>
</feature>
<gene>
    <name evidence="3" type="ORF">DFR60_105235</name>
</gene>
<protein>
    <submittedName>
        <fullName evidence="3">Putative aldouronate transport system substrate-binding protein</fullName>
    </submittedName>
</protein>
<feature type="signal peptide" evidence="2">
    <location>
        <begin position="1"/>
        <end position="26"/>
    </location>
</feature>
<keyword evidence="2" id="KW-0732">Signal</keyword>
<evidence type="ECO:0000256" key="1">
    <source>
        <dbReference type="SAM" id="MobiDB-lite"/>
    </source>
</evidence>
<dbReference type="InterPro" id="IPR006059">
    <property type="entry name" value="SBP"/>
</dbReference>
<dbReference type="Gene3D" id="3.40.190.10">
    <property type="entry name" value="Periplasmic binding protein-like II"/>
    <property type="match status" value="2"/>
</dbReference>
<dbReference type="AlphaFoldDB" id="A0A2V3YJZ9"/>
<dbReference type="InterPro" id="IPR050490">
    <property type="entry name" value="Bact_solute-bd_prot1"/>
</dbReference>
<dbReference type="Pfam" id="PF01547">
    <property type="entry name" value="SBP_bac_1"/>
    <property type="match status" value="1"/>
</dbReference>
<name>A0A2V3YJZ9_9FIRM</name>
<feature type="region of interest" description="Disordered" evidence="1">
    <location>
        <begin position="28"/>
        <end position="60"/>
    </location>
</feature>
<dbReference type="PROSITE" id="PS51257">
    <property type="entry name" value="PROKAR_LIPOPROTEIN"/>
    <property type="match status" value="1"/>
</dbReference>
<sequence length="545" mass="61748">MRKKQIVCLTLAAAMLGLTACGSAQSAGTAASTEKAKTEGTEGTKSTETPEAGKDGNSSEPVTLTYWVPFGSSAAKYVTGDNDNVAYQEAMKRLGINIEFIHPAIGQEQEEFNLLFLGDKLPDIIAYADRYAGGEFQGMRDGVFKDLTELVPQYAPDYYKVLTENEEFYRESTDNNGHIVSFNNCKPVADPPFRRWVFKKDLLSELDCDIPKTVADYEAMFEKIKAKGMTPYLLDKFGYEVQLEGLFDVYYNKDNNFFQKDGVVKCAPLEDGFKDYLTLINKWYSSGYISKDFSSIKDAEANTLFDTDQIGTYLAPTVATFNRGERQGFEVVSAPYIRLEEGQQLHWEDYNVWPRTREHESTVVISKDCQNVEAAMKFLNYGYTEEGANLYNWGVEGVNWNWQGDERVYNDTMLNNPKFGTEEASFIYKVHFAPKINYPDVECHANLLKSEGALAIRMKWSDDDKIDSSLQLPPYQLEEDEQQRLGEIMTPVNTYIDEMTLKFITGAEPLDNFDNFRATIKSMGIDEALQLKQDGLDAYMAKEVK</sequence>
<evidence type="ECO:0000313" key="3">
    <source>
        <dbReference type="EMBL" id="PXX53746.1"/>
    </source>
</evidence>
<dbReference type="PANTHER" id="PTHR43649">
    <property type="entry name" value="ARABINOSE-BINDING PROTEIN-RELATED"/>
    <property type="match status" value="1"/>
</dbReference>
<dbReference type="Proteomes" id="UP000248057">
    <property type="component" value="Unassembled WGS sequence"/>
</dbReference>
<reference evidence="3 4" key="1">
    <citation type="submission" date="2018-05" db="EMBL/GenBank/DDBJ databases">
        <title>Genomic Encyclopedia of Type Strains, Phase IV (KMG-IV): sequencing the most valuable type-strain genomes for metagenomic binning, comparative biology and taxonomic classification.</title>
        <authorList>
            <person name="Goeker M."/>
        </authorList>
    </citation>
    <scope>NUCLEOTIDE SEQUENCE [LARGE SCALE GENOMIC DNA]</scope>
    <source>
        <strain evidence="3 4">DSM 24995</strain>
    </source>
</reference>
<proteinExistence type="predicted"/>
<evidence type="ECO:0000313" key="4">
    <source>
        <dbReference type="Proteomes" id="UP000248057"/>
    </source>
</evidence>
<organism evidence="3 4">
    <name type="scientific">Hungatella effluvii</name>
    <dbReference type="NCBI Taxonomy" id="1096246"/>
    <lineage>
        <taxon>Bacteria</taxon>
        <taxon>Bacillati</taxon>
        <taxon>Bacillota</taxon>
        <taxon>Clostridia</taxon>
        <taxon>Lachnospirales</taxon>
        <taxon>Lachnospiraceae</taxon>
        <taxon>Hungatella</taxon>
    </lineage>
</organism>
<dbReference type="EMBL" id="QJKD01000005">
    <property type="protein sequence ID" value="PXX53746.1"/>
    <property type="molecule type" value="Genomic_DNA"/>
</dbReference>
<comment type="caution">
    <text evidence="3">The sequence shown here is derived from an EMBL/GenBank/DDBJ whole genome shotgun (WGS) entry which is preliminary data.</text>
</comment>
<dbReference type="PANTHER" id="PTHR43649:SF17">
    <property type="entry name" value="ABC TRANSPORTER SOLUTE BINDING PROTEIN-SUGAR TRANSPORT"/>
    <property type="match status" value="1"/>
</dbReference>
<accession>A0A2V3YJZ9</accession>